<evidence type="ECO:0000313" key="4">
    <source>
        <dbReference type="EMBL" id="MBB2922558.1"/>
    </source>
</evidence>
<organism evidence="4 5">
    <name type="scientific">Cellulomonas cellasea</name>
    <dbReference type="NCBI Taxonomy" id="43670"/>
    <lineage>
        <taxon>Bacteria</taxon>
        <taxon>Bacillati</taxon>
        <taxon>Actinomycetota</taxon>
        <taxon>Actinomycetes</taxon>
        <taxon>Micrococcales</taxon>
        <taxon>Cellulomonadaceae</taxon>
        <taxon>Cellulomonas</taxon>
    </lineage>
</organism>
<protein>
    <submittedName>
        <fullName evidence="4">LPXTG-motif cell wall-anchored protein</fullName>
    </submittedName>
</protein>
<reference evidence="4 5" key="1">
    <citation type="submission" date="2020-08" db="EMBL/GenBank/DDBJ databases">
        <title>The Agave Microbiome: Exploring the role of microbial communities in plant adaptations to desert environments.</title>
        <authorList>
            <person name="Partida-Martinez L.P."/>
        </authorList>
    </citation>
    <scope>NUCLEOTIDE SEQUENCE [LARGE SCALE GENOMIC DNA]</scope>
    <source>
        <strain evidence="4 5">RAS26</strain>
    </source>
</reference>
<feature type="compositionally biased region" description="Pro residues" evidence="1">
    <location>
        <begin position="178"/>
        <end position="216"/>
    </location>
</feature>
<accession>A0A7W4UE71</accession>
<feature type="compositionally biased region" description="Low complexity" evidence="1">
    <location>
        <begin position="217"/>
        <end position="231"/>
    </location>
</feature>
<evidence type="ECO:0000313" key="5">
    <source>
        <dbReference type="Proteomes" id="UP000518206"/>
    </source>
</evidence>
<feature type="compositionally biased region" description="Low complexity" evidence="1">
    <location>
        <begin position="239"/>
        <end position="248"/>
    </location>
</feature>
<dbReference type="EMBL" id="JACHVX010000002">
    <property type="protein sequence ID" value="MBB2922558.1"/>
    <property type="molecule type" value="Genomic_DNA"/>
</dbReference>
<feature type="signal peptide" evidence="3">
    <location>
        <begin position="1"/>
        <end position="38"/>
    </location>
</feature>
<dbReference type="RefSeq" id="WP_183295460.1">
    <property type="nucleotide sequence ID" value="NZ_JACHVX010000002.1"/>
</dbReference>
<keyword evidence="3" id="KW-0732">Signal</keyword>
<sequence length="311" mass="32009">MLHGLRPSAHDRGAAPRRRALALTLVTGVIAASTFAAAAPASATDKQYGKPYSVAAYVYKKIDPAKDAAWENSTEQFLVAAWDGKEYRTDLTLEEIQAAVAEPVCGPGWGIQQDKAFGTTAVFTDPDKQPWYPNGYIGWWDSKKGGYQPGKLYQAAHWNLEDAIGSVPECDDVAPVPSATPTPVVTPSPLPTVPPVTTPSATPTPVPSEDPTPTPTPTETSSGEVSAAPTPSVTPTPSPSASTVPGASEVLNAAPTPSPSFTSEVLAAPPSGRVLAATGSSVGPVLAIAGVLVAGGAGLVVARQRRARQQG</sequence>
<comment type="caution">
    <text evidence="4">The sequence shown here is derived from an EMBL/GenBank/DDBJ whole genome shotgun (WGS) entry which is preliminary data.</text>
</comment>
<keyword evidence="2" id="KW-0472">Membrane</keyword>
<keyword evidence="2" id="KW-0812">Transmembrane</keyword>
<dbReference type="AlphaFoldDB" id="A0A7W4UE71"/>
<feature type="chain" id="PRO_5038511525" evidence="3">
    <location>
        <begin position="39"/>
        <end position="311"/>
    </location>
</feature>
<keyword evidence="2" id="KW-1133">Transmembrane helix</keyword>
<gene>
    <name evidence="4" type="ORF">FHR80_001470</name>
</gene>
<feature type="transmembrane region" description="Helical" evidence="2">
    <location>
        <begin position="282"/>
        <end position="302"/>
    </location>
</feature>
<name>A0A7W4UE71_9CELL</name>
<reference evidence="4 5" key="2">
    <citation type="submission" date="2020-08" db="EMBL/GenBank/DDBJ databases">
        <authorList>
            <person name="Partida-Martinez L."/>
            <person name="Huntemann M."/>
            <person name="Clum A."/>
            <person name="Wang J."/>
            <person name="Palaniappan K."/>
            <person name="Ritter S."/>
            <person name="Chen I.-M."/>
            <person name="Stamatis D."/>
            <person name="Reddy T."/>
            <person name="O'Malley R."/>
            <person name="Daum C."/>
            <person name="Shapiro N."/>
            <person name="Ivanova N."/>
            <person name="Kyrpides N."/>
            <person name="Woyke T."/>
        </authorList>
    </citation>
    <scope>NUCLEOTIDE SEQUENCE [LARGE SCALE GENOMIC DNA]</scope>
    <source>
        <strain evidence="4 5">RAS26</strain>
    </source>
</reference>
<evidence type="ECO:0000256" key="3">
    <source>
        <dbReference type="SAM" id="SignalP"/>
    </source>
</evidence>
<evidence type="ECO:0000256" key="1">
    <source>
        <dbReference type="SAM" id="MobiDB-lite"/>
    </source>
</evidence>
<proteinExistence type="predicted"/>
<evidence type="ECO:0000256" key="2">
    <source>
        <dbReference type="SAM" id="Phobius"/>
    </source>
</evidence>
<dbReference type="NCBIfam" id="TIGR01167">
    <property type="entry name" value="LPXTG_anchor"/>
    <property type="match status" value="1"/>
</dbReference>
<feature type="region of interest" description="Disordered" evidence="1">
    <location>
        <begin position="171"/>
        <end position="264"/>
    </location>
</feature>
<dbReference type="Proteomes" id="UP000518206">
    <property type="component" value="Unassembled WGS sequence"/>
</dbReference>